<feature type="chain" id="PRO_5025580657" evidence="1">
    <location>
        <begin position="20"/>
        <end position="84"/>
    </location>
</feature>
<proteinExistence type="predicted"/>
<accession>A0A6B2NQ58</accession>
<dbReference type="RefSeq" id="WP_164128419.1">
    <property type="nucleotide sequence ID" value="NZ_JAAGOX010000009.1"/>
</dbReference>
<protein>
    <submittedName>
        <fullName evidence="3">PepSY domain-containing protein</fullName>
    </submittedName>
</protein>
<keyword evidence="1" id="KW-0732">Signal</keyword>
<reference evidence="3" key="1">
    <citation type="submission" date="2020-02" db="EMBL/GenBank/DDBJ databases">
        <title>Delineation of the pyrene-degrading pathway in Roseobacter clade bacteria by genomic analysis.</title>
        <authorList>
            <person name="Zhou H."/>
            <person name="Wang H."/>
        </authorList>
    </citation>
    <scope>NUCLEOTIDE SEQUENCE</scope>
    <source>
        <strain evidence="3">PrR005</strain>
    </source>
</reference>
<evidence type="ECO:0000313" key="3">
    <source>
        <dbReference type="EMBL" id="NDW44434.1"/>
    </source>
</evidence>
<name>A0A6B2NQ58_9RHOB</name>
<evidence type="ECO:0000256" key="1">
    <source>
        <dbReference type="SAM" id="SignalP"/>
    </source>
</evidence>
<dbReference type="AlphaFoldDB" id="A0A6B2NQ58"/>
<feature type="domain" description="PepSY" evidence="2">
    <location>
        <begin position="5"/>
        <end position="81"/>
    </location>
</feature>
<sequence length="84" mass="9002">MKTLSLVAALALAAAPVFAMDLTTETVLGTTEEAVRASLKDLGYEVRKTEAEDGKIEAYVVKDKTMAEVDVDLTTGKVVKIKTK</sequence>
<comment type="caution">
    <text evidence="3">The sequence shown here is derived from an EMBL/GenBank/DDBJ whole genome shotgun (WGS) entry which is preliminary data.</text>
</comment>
<evidence type="ECO:0000259" key="2">
    <source>
        <dbReference type="Pfam" id="PF13670"/>
    </source>
</evidence>
<gene>
    <name evidence="3" type="ORF">G0P99_05650</name>
</gene>
<organism evidence="3">
    <name type="scientific">Ruegeria sp. PrR005</name>
    <dbReference type="NCBI Taxonomy" id="2706882"/>
    <lineage>
        <taxon>Bacteria</taxon>
        <taxon>Pseudomonadati</taxon>
        <taxon>Pseudomonadota</taxon>
        <taxon>Alphaproteobacteria</taxon>
        <taxon>Rhodobacterales</taxon>
        <taxon>Roseobacteraceae</taxon>
        <taxon>Ruegeria</taxon>
    </lineage>
</organism>
<dbReference type="InterPro" id="IPR025711">
    <property type="entry name" value="PepSY"/>
</dbReference>
<dbReference type="Pfam" id="PF13670">
    <property type="entry name" value="PepSY_2"/>
    <property type="match status" value="1"/>
</dbReference>
<feature type="signal peptide" evidence="1">
    <location>
        <begin position="1"/>
        <end position="19"/>
    </location>
</feature>
<dbReference type="EMBL" id="JAAGOX010000009">
    <property type="protein sequence ID" value="NDW44434.1"/>
    <property type="molecule type" value="Genomic_DNA"/>
</dbReference>